<proteinExistence type="predicted"/>
<dbReference type="InterPro" id="IPR018976">
    <property type="entry name" value="Imelysin-like"/>
</dbReference>
<protein>
    <submittedName>
        <fullName evidence="6">Imelysin family protein</fullName>
    </submittedName>
</protein>
<gene>
    <name evidence="6" type="ORF">ACFO3G_07245</name>
</gene>
<evidence type="ECO:0000256" key="1">
    <source>
        <dbReference type="ARBA" id="ARBA00004196"/>
    </source>
</evidence>
<evidence type="ECO:0000256" key="4">
    <source>
        <dbReference type="SAM" id="SignalP"/>
    </source>
</evidence>
<comment type="caution">
    <text evidence="6">The sequence shown here is derived from an EMBL/GenBank/DDBJ whole genome shotgun (WGS) entry which is preliminary data.</text>
</comment>
<sequence length="378" mass="41376">MKKQILMGLGLLAALSFTACSSSKEDVNSNLESLEQSTLKDEATKIMIPTYETLVARANELKAAIEKFKSTPSKETLDAARSAWRNARLPWEQSEAFLFGPTGDNGIDPALDSWPVDVSAMNDVLNGTQSITAESLAVNNDARGFHLVEYLLWGESGNKSYDVFTPRQMEYLLAASEDICNNAKKLVTYWTPYAEKLASAGDPGNVTYPSFDAAFQQLVMGMIDISNEVGNEKIENPLNGKDEDDQHKDNQPHPDLEESRFSHNSKTDYINNIESVANVYEGKLNGKNYKGVSQVVVAIAKEKNNNALLELNNQIIKQIAVAQKAISNIPGTFTDAIKADNAAGRKAVKLAQKEVGLLNELLLKLNGMAFNAAPPTEE</sequence>
<feature type="chain" id="PRO_5045888632" evidence="4">
    <location>
        <begin position="22"/>
        <end position="378"/>
    </location>
</feature>
<evidence type="ECO:0000313" key="6">
    <source>
        <dbReference type="EMBL" id="MFC4666389.1"/>
    </source>
</evidence>
<feature type="signal peptide" evidence="4">
    <location>
        <begin position="1"/>
        <end position="21"/>
    </location>
</feature>
<dbReference type="InterPro" id="IPR034982">
    <property type="entry name" value="Imelysin-like_IrpA"/>
</dbReference>
<evidence type="ECO:0000313" key="7">
    <source>
        <dbReference type="Proteomes" id="UP001596020"/>
    </source>
</evidence>
<dbReference type="InterPro" id="IPR038352">
    <property type="entry name" value="Imelysin_sf"/>
</dbReference>
<name>A0ABV9K8P4_9PORP</name>
<evidence type="ECO:0000256" key="3">
    <source>
        <dbReference type="SAM" id="MobiDB-lite"/>
    </source>
</evidence>
<evidence type="ECO:0000259" key="5">
    <source>
        <dbReference type="Pfam" id="PF09375"/>
    </source>
</evidence>
<organism evidence="6 7">
    <name type="scientific">Falsiporphyromonas endometrii</name>
    <dbReference type="NCBI Taxonomy" id="1387297"/>
    <lineage>
        <taxon>Bacteria</taxon>
        <taxon>Pseudomonadati</taxon>
        <taxon>Bacteroidota</taxon>
        <taxon>Bacteroidia</taxon>
        <taxon>Bacteroidales</taxon>
        <taxon>Porphyromonadaceae</taxon>
        <taxon>Falsiporphyromonas</taxon>
    </lineage>
</organism>
<evidence type="ECO:0000256" key="2">
    <source>
        <dbReference type="ARBA" id="ARBA00022729"/>
    </source>
</evidence>
<feature type="domain" description="Imelysin-like" evidence="5">
    <location>
        <begin position="48"/>
        <end position="355"/>
    </location>
</feature>
<feature type="compositionally biased region" description="Basic and acidic residues" evidence="3">
    <location>
        <begin position="232"/>
        <end position="261"/>
    </location>
</feature>
<dbReference type="Proteomes" id="UP001596020">
    <property type="component" value="Unassembled WGS sequence"/>
</dbReference>
<dbReference type="PROSITE" id="PS51257">
    <property type="entry name" value="PROKAR_LIPOPROTEIN"/>
    <property type="match status" value="1"/>
</dbReference>
<dbReference type="CDD" id="cd14658">
    <property type="entry name" value="Imelysin-like_IrpA"/>
    <property type="match status" value="1"/>
</dbReference>
<reference evidence="7" key="1">
    <citation type="journal article" date="2019" name="Int. J. Syst. Evol. Microbiol.">
        <title>The Global Catalogue of Microorganisms (GCM) 10K type strain sequencing project: providing services to taxonomists for standard genome sequencing and annotation.</title>
        <authorList>
            <consortium name="The Broad Institute Genomics Platform"/>
            <consortium name="The Broad Institute Genome Sequencing Center for Infectious Disease"/>
            <person name="Wu L."/>
            <person name="Ma J."/>
        </authorList>
    </citation>
    <scope>NUCLEOTIDE SEQUENCE [LARGE SCALE GENOMIC DNA]</scope>
    <source>
        <strain evidence="7">CGMCC 4.7357</strain>
    </source>
</reference>
<keyword evidence="7" id="KW-1185">Reference proteome</keyword>
<accession>A0ABV9K8P4</accession>
<feature type="region of interest" description="Disordered" evidence="3">
    <location>
        <begin position="232"/>
        <end position="264"/>
    </location>
</feature>
<comment type="subcellular location">
    <subcellularLocation>
        <location evidence="1">Cell envelope</location>
    </subcellularLocation>
</comment>
<dbReference type="Gene3D" id="1.20.1420.20">
    <property type="entry name" value="M75 peptidase, HXXE motif"/>
    <property type="match status" value="1"/>
</dbReference>
<dbReference type="EMBL" id="JBHSGO010000196">
    <property type="protein sequence ID" value="MFC4666389.1"/>
    <property type="molecule type" value="Genomic_DNA"/>
</dbReference>
<dbReference type="RefSeq" id="WP_380079412.1">
    <property type="nucleotide sequence ID" value="NZ_JBHSGO010000196.1"/>
</dbReference>
<dbReference type="Pfam" id="PF09375">
    <property type="entry name" value="Peptidase_M75"/>
    <property type="match status" value="1"/>
</dbReference>
<keyword evidence="2 4" id="KW-0732">Signal</keyword>